<dbReference type="CDD" id="cd03216">
    <property type="entry name" value="ABC_Carb_Monos_I"/>
    <property type="match status" value="1"/>
</dbReference>
<dbReference type="GO" id="GO:0016887">
    <property type="term" value="F:ATP hydrolysis activity"/>
    <property type="evidence" value="ECO:0007669"/>
    <property type="project" value="InterPro"/>
</dbReference>
<dbReference type="SUPFAM" id="SSF81606">
    <property type="entry name" value="PP2C-like"/>
    <property type="match status" value="1"/>
</dbReference>
<dbReference type="SMART" id="SM00382">
    <property type="entry name" value="AAA"/>
    <property type="match status" value="1"/>
</dbReference>
<dbReference type="PANTHER" id="PTHR43790:SF8">
    <property type="entry name" value="SUGAR ABC TRANSPORTER ATP-BINDING PROTEIN"/>
    <property type="match status" value="1"/>
</dbReference>
<dbReference type="Proteomes" id="UP001152519">
    <property type="component" value="Unassembled WGS sequence"/>
</dbReference>
<dbReference type="GO" id="GO:0016301">
    <property type="term" value="F:kinase activity"/>
    <property type="evidence" value="ECO:0007669"/>
    <property type="project" value="UniProtKB-KW"/>
</dbReference>
<keyword evidence="1" id="KW-0547">Nucleotide-binding</keyword>
<evidence type="ECO:0000313" key="5">
    <source>
        <dbReference type="Proteomes" id="UP001152519"/>
    </source>
</evidence>
<accession>A0A9W4GV96</accession>
<dbReference type="InterPro" id="IPR036890">
    <property type="entry name" value="HATPase_C_sf"/>
</dbReference>
<evidence type="ECO:0000256" key="2">
    <source>
        <dbReference type="ARBA" id="ARBA00022840"/>
    </source>
</evidence>
<dbReference type="CDD" id="cd16936">
    <property type="entry name" value="HATPase_RsbW-like"/>
    <property type="match status" value="1"/>
</dbReference>
<name>A0A9W4GV96_9ACTN</name>
<evidence type="ECO:0000259" key="3">
    <source>
        <dbReference type="PROSITE" id="PS50893"/>
    </source>
</evidence>
<dbReference type="SUPFAM" id="SSF52540">
    <property type="entry name" value="P-loop containing nucleoside triphosphate hydrolases"/>
    <property type="match status" value="1"/>
</dbReference>
<dbReference type="PROSITE" id="PS50893">
    <property type="entry name" value="ABC_TRANSPORTER_2"/>
    <property type="match status" value="1"/>
</dbReference>
<dbReference type="InterPro" id="IPR036457">
    <property type="entry name" value="PPM-type-like_dom_sf"/>
</dbReference>
<dbReference type="EMBL" id="CAJSLV010000092">
    <property type="protein sequence ID" value="CAG6397677.1"/>
    <property type="molecule type" value="Genomic_DNA"/>
</dbReference>
<proteinExistence type="predicted"/>
<evidence type="ECO:0000256" key="1">
    <source>
        <dbReference type="ARBA" id="ARBA00022741"/>
    </source>
</evidence>
<dbReference type="Gene3D" id="3.60.40.10">
    <property type="entry name" value="PPM-type phosphatase domain"/>
    <property type="match status" value="1"/>
</dbReference>
<keyword evidence="5" id="KW-1185">Reference proteome</keyword>
<dbReference type="FunFam" id="3.60.40.10:FF:000031">
    <property type="entry name" value="PAS sensor protein"/>
    <property type="match status" value="1"/>
</dbReference>
<dbReference type="AlphaFoldDB" id="A0A9W4GV96"/>
<evidence type="ECO:0000313" key="4">
    <source>
        <dbReference type="EMBL" id="CAG6397677.1"/>
    </source>
</evidence>
<keyword evidence="2" id="KW-0067">ATP-binding</keyword>
<reference evidence="4" key="1">
    <citation type="submission" date="2021-05" db="EMBL/GenBank/DDBJ databases">
        <authorList>
            <person name="Arsene-Ploetze F."/>
        </authorList>
    </citation>
    <scope>NUCLEOTIDE SEQUENCE</scope>
    <source>
        <strain evidence="4">DSM 42138</strain>
    </source>
</reference>
<organism evidence="4 5">
    <name type="scientific">Actinacidiphila cocklensis</name>
    <dbReference type="NCBI Taxonomy" id="887465"/>
    <lineage>
        <taxon>Bacteria</taxon>
        <taxon>Bacillati</taxon>
        <taxon>Actinomycetota</taxon>
        <taxon>Actinomycetes</taxon>
        <taxon>Kitasatosporales</taxon>
        <taxon>Streptomycetaceae</taxon>
        <taxon>Actinacidiphila</taxon>
    </lineage>
</organism>
<dbReference type="InterPro" id="IPR001932">
    <property type="entry name" value="PPM-type_phosphatase-like_dom"/>
</dbReference>
<dbReference type="SUPFAM" id="SSF55874">
    <property type="entry name" value="ATPase domain of HSP90 chaperone/DNA topoisomerase II/histidine kinase"/>
    <property type="match status" value="1"/>
</dbReference>
<dbReference type="InterPro" id="IPR027417">
    <property type="entry name" value="P-loop_NTPase"/>
</dbReference>
<comment type="caution">
    <text evidence="4">The sequence shown here is derived from an EMBL/GenBank/DDBJ whole genome shotgun (WGS) entry which is preliminary data.</text>
</comment>
<dbReference type="SMART" id="SM00331">
    <property type="entry name" value="PP2C_SIG"/>
    <property type="match status" value="1"/>
</dbReference>
<dbReference type="RefSeq" id="WP_422665345.1">
    <property type="nucleotide sequence ID" value="NZ_CAJSLV010000092.1"/>
</dbReference>
<dbReference type="Gene3D" id="3.30.565.10">
    <property type="entry name" value="Histidine kinase-like ATPase, C-terminal domain"/>
    <property type="match status" value="1"/>
</dbReference>
<dbReference type="InterPro" id="IPR050107">
    <property type="entry name" value="ABC_carbohydrate_import_ATPase"/>
</dbReference>
<sequence>MSGSPLLTVRGVSKRFGAVQALSDVDLTIDEGEAVGLVGSNGAGKSTLVKVISGVTQADEGVIEWRGRPVDLRRPQDALRLGIATIHQDLSLCDNLDTVENLFLGRELRTLGMLSEIKMEKRARTLLDSLSISIGSLRVPVASLSGAQRQGVAIARALIGEPRLIILDEPTAALGPRQAARVLELVQRLRDHHLGVLLVSPEMEEVRAVADRMAVLRVGRNTGFFDVKYTTQEQIDAAVTGNTAMAVNLQQSLLPHGPPEQNALDVAFRYLPAQAGVGGDWFDVIPLAGARVAVVVGDIVGHGMHAAATMGRLRTAVFNFSMIDMPPDELLAHLDDLVGRIDKDEAAPGGIGPPGAGAPIAGATCLYAIYDPVTRYCQLARAGHLPPALVHPDGSVELLDVPAGPPLGLGGLPFEAIEHRLPEGSRLVLYTDGLVEDRTTDIDVGLDRLLTALAGPAGRTTEETCDAVITAMMPAAPKDDIALLVAETRALPDSRIARWDVPTDPSAVAAVRNAAAGQLAAWGLDDLAFTTELVLSELITNAIRYATGPIDVRLLLDRSLICEVADASSTSPHLRYAATTDEGGRGLFLVAQLGERWGTRYTKAGKIIWVEQRLPRNAVVPPR</sequence>
<feature type="domain" description="ABC transporter" evidence="3">
    <location>
        <begin position="7"/>
        <end position="243"/>
    </location>
</feature>
<dbReference type="Pfam" id="PF07228">
    <property type="entry name" value="SpoIIE"/>
    <property type="match status" value="1"/>
</dbReference>
<dbReference type="InterPro" id="IPR003594">
    <property type="entry name" value="HATPase_dom"/>
</dbReference>
<dbReference type="Pfam" id="PF00005">
    <property type="entry name" value="ABC_tran"/>
    <property type="match status" value="1"/>
</dbReference>
<keyword evidence="4" id="KW-0418">Kinase</keyword>
<protein>
    <submittedName>
        <fullName evidence="4">Histidine kinase-like ATPase domain-containing protein</fullName>
    </submittedName>
</protein>
<dbReference type="InterPro" id="IPR003439">
    <property type="entry name" value="ABC_transporter-like_ATP-bd"/>
</dbReference>
<dbReference type="Gene3D" id="3.40.50.300">
    <property type="entry name" value="P-loop containing nucleotide triphosphate hydrolases"/>
    <property type="match status" value="1"/>
</dbReference>
<gene>
    <name evidence="4" type="ORF">SCOCK_60010</name>
</gene>
<dbReference type="GO" id="GO:0005524">
    <property type="term" value="F:ATP binding"/>
    <property type="evidence" value="ECO:0007669"/>
    <property type="project" value="UniProtKB-KW"/>
</dbReference>
<dbReference type="InterPro" id="IPR003593">
    <property type="entry name" value="AAA+_ATPase"/>
</dbReference>
<dbReference type="PANTHER" id="PTHR43790">
    <property type="entry name" value="CARBOHYDRATE TRANSPORT ATP-BINDING PROTEIN MG119-RELATED"/>
    <property type="match status" value="1"/>
</dbReference>
<dbReference type="FunFam" id="3.30.565.10:FF:000028">
    <property type="entry name" value="PAS sensor protein"/>
    <property type="match status" value="1"/>
</dbReference>
<dbReference type="Pfam" id="PF13581">
    <property type="entry name" value="HATPase_c_2"/>
    <property type="match status" value="1"/>
</dbReference>
<keyword evidence="4" id="KW-0808">Transferase</keyword>